<dbReference type="OrthoDB" id="1717591at2759"/>
<evidence type="ECO:0000313" key="4">
    <source>
        <dbReference type="Proteomes" id="UP000541444"/>
    </source>
</evidence>
<reference evidence="3 4" key="1">
    <citation type="journal article" date="2020" name="IScience">
        <title>Genome Sequencing of the Endangered Kingdonia uniflora (Circaeasteraceae, Ranunculales) Reveals Potential Mechanisms of Evolutionary Specialization.</title>
        <authorList>
            <person name="Sun Y."/>
            <person name="Deng T."/>
            <person name="Zhang A."/>
            <person name="Moore M.J."/>
            <person name="Landis J.B."/>
            <person name="Lin N."/>
            <person name="Zhang H."/>
            <person name="Zhang X."/>
            <person name="Huang J."/>
            <person name="Zhang X."/>
            <person name="Sun H."/>
            <person name="Wang H."/>
        </authorList>
    </citation>
    <scope>NUCLEOTIDE SEQUENCE [LARGE SCALE GENOMIC DNA]</scope>
    <source>
        <strain evidence="3">TB1705</strain>
        <tissue evidence="3">Leaf</tissue>
    </source>
</reference>
<organism evidence="3 4">
    <name type="scientific">Kingdonia uniflora</name>
    <dbReference type="NCBI Taxonomy" id="39325"/>
    <lineage>
        <taxon>Eukaryota</taxon>
        <taxon>Viridiplantae</taxon>
        <taxon>Streptophyta</taxon>
        <taxon>Embryophyta</taxon>
        <taxon>Tracheophyta</taxon>
        <taxon>Spermatophyta</taxon>
        <taxon>Magnoliopsida</taxon>
        <taxon>Ranunculales</taxon>
        <taxon>Circaeasteraceae</taxon>
        <taxon>Kingdonia</taxon>
    </lineage>
</organism>
<feature type="region of interest" description="Disordered" evidence="2">
    <location>
        <begin position="491"/>
        <end position="514"/>
    </location>
</feature>
<dbReference type="FunFam" id="1.10.287.110:FF:000009">
    <property type="entry name" value="Auxilin-related protein 1"/>
    <property type="match status" value="1"/>
</dbReference>
<feature type="compositionally biased region" description="Basic and acidic residues" evidence="2">
    <location>
        <begin position="965"/>
        <end position="983"/>
    </location>
</feature>
<protein>
    <recommendedName>
        <fullName evidence="5">J domain-containing protein</fullName>
    </recommendedName>
</protein>
<dbReference type="SUPFAM" id="SSF46565">
    <property type="entry name" value="Chaperone J-domain"/>
    <property type="match status" value="1"/>
</dbReference>
<evidence type="ECO:0000313" key="3">
    <source>
        <dbReference type="EMBL" id="KAF6162042.1"/>
    </source>
</evidence>
<name>A0A7J7N4T1_9MAGN</name>
<dbReference type="EMBL" id="JACGCM010001059">
    <property type="protein sequence ID" value="KAF6162042.1"/>
    <property type="molecule type" value="Genomic_DNA"/>
</dbReference>
<gene>
    <name evidence="3" type="ORF">GIB67_002631</name>
</gene>
<feature type="region of interest" description="Disordered" evidence="2">
    <location>
        <begin position="1090"/>
        <end position="1110"/>
    </location>
</feature>
<feature type="region of interest" description="Disordered" evidence="2">
    <location>
        <begin position="420"/>
        <end position="475"/>
    </location>
</feature>
<dbReference type="Gene3D" id="1.10.287.110">
    <property type="entry name" value="DnaJ domain"/>
    <property type="match status" value="1"/>
</dbReference>
<feature type="region of interest" description="Disordered" evidence="2">
    <location>
        <begin position="537"/>
        <end position="811"/>
    </location>
</feature>
<feature type="region of interest" description="Disordered" evidence="2">
    <location>
        <begin position="965"/>
        <end position="988"/>
    </location>
</feature>
<feature type="compositionally biased region" description="Basic and acidic residues" evidence="2">
    <location>
        <begin position="544"/>
        <end position="811"/>
    </location>
</feature>
<dbReference type="PANTHER" id="PTHR23172:SF87">
    <property type="entry name" value="CHAPERONE DNAJ-DOMAIN SUPERFAMILY PROTEIN"/>
    <property type="match status" value="1"/>
</dbReference>
<accession>A0A7J7N4T1</accession>
<feature type="compositionally biased region" description="Basic and acidic residues" evidence="2">
    <location>
        <begin position="1201"/>
        <end position="1211"/>
    </location>
</feature>
<evidence type="ECO:0008006" key="5">
    <source>
        <dbReference type="Google" id="ProtNLM"/>
    </source>
</evidence>
<dbReference type="Proteomes" id="UP000541444">
    <property type="component" value="Unassembled WGS sequence"/>
</dbReference>
<feature type="region of interest" description="Disordered" evidence="2">
    <location>
        <begin position="1244"/>
        <end position="1272"/>
    </location>
</feature>
<feature type="compositionally biased region" description="Polar residues" evidence="2">
    <location>
        <begin position="7"/>
        <end position="35"/>
    </location>
</feature>
<comment type="caution">
    <text evidence="3">The sequence shown here is derived from an EMBL/GenBank/DDBJ whole genome shotgun (WGS) entry which is preliminary data.</text>
</comment>
<sequence>MADFSHQHQQLQRPQASTFSKKLSSGNGFPTFSSSQPQIEDYSEIFGTYHRGSSIPILDLPVVDESDICIDVKRSSFDYSDIFGGFSDLEFAVPFQEMFGEDDKGGGGENLAEDVWTPAGTRTPSEGSSEDPACSVNNRAFSNGESHHSYDGVQQFNVSYHKTNQISNEDGISGTTCIAQLNAIPGFTLVVDESNSLKEARSDTPVPLNGHNLNVNFSGEMKEEKNVEKAMYGSDVKTLRNPSDNRAYLKEESITVSEIKEEKHVEKSMSRSDLKSHKNLTGGEAFPKEKFITLSEINLRTNPSRVPPPSRQPPKVAIRKEGSKRFVTSNSAKSTLEGAGTDGLPAFYDVEVDAIFAMKDAMEKAQATIKSAKESMERKKDGLQIRKKRGMQGEAAYEVQRFKEGNATEAFGEDAATGAFERSEKPKTLKDAHLFPDIEGREGVMESTKKALDQKLVREPRSTQESHKKKRSGEWKADAQFYELVGIDKFRTNSNAPGKEKDEKKLMPPVMTPEVPEGEIYDRILKEAREKEEYAKKLKQLSLQEHEKKLKEDREHAEREKKLNEAPEPEVKEKQEKETGIWEENENRLMETREWQMKQKRLEEARKREEHEAREREENEKRQKEVRERKENEKRQQEAREREENEKRQKEAREREENEKRQKEAREWEENLKRQKEACEREENEKRQKEAREREENEKKQKEAREREENEKRQKEAREREEKEKRQKEACEWEENEKRLKQARERDENEMRLKQVREREEIEMRLKEAHEQEEREKQLKEENEKQQKQMRDREENEKRLKEAHELEENEKRLKEACELEEIEKIQKEACEREEVKIVNEALEQDKSNQRQLEALEREDSEEKNKSYVRIEEEDIQVAKNFQDSEEKLKTIHETCKVEDAKNLEQTYGAYEAHRNNKPKAAQVSCEREENLKTGKAVKQALEHVHEKELTAVSIHIEQYKTEKLKEATTNHSAAEDRDFENKRNTTPKAKLNENEKKLGDSTVIIQETNSEKNKKTCQLAVDLKETKKVPRGIEDAKKNESSLVSKKINESSQSVCIMEEKGHKLKITEEREKGERIQKERALEKERIRKLEEDKERERGRDRMAVERATREARERAFAEARERAERAAVERATAEVRQRALSDARERLEKASAEVREKSLAEKVSNEARQRAERAAVERATVEARERAVEKAISEKAALEARERVERSVSEKFSAASRNGGMKQSSSFSDLWDSQLQSSSYFNSSQRYNSSNQASGGEKSQGIEAESAQRCKARLERHQRTVERAAKALAEKNTRDLQAQREQAERNRLAETLDADVRRWSSGKEGNLRALLSTLQYILGSESGWHPVPLTEVITAVAVKKAYRKATLCVHPDKLQQRGASIQQKYICEKVFDLLKDAWNKFNSEER</sequence>
<dbReference type="InterPro" id="IPR036869">
    <property type="entry name" value="J_dom_sf"/>
</dbReference>
<proteinExistence type="predicted"/>
<dbReference type="PANTHER" id="PTHR23172">
    <property type="entry name" value="AUXILIN/CYCLIN G-ASSOCIATED KINASE-RELATED"/>
    <property type="match status" value="1"/>
</dbReference>
<dbReference type="GO" id="GO:0031982">
    <property type="term" value="C:vesicle"/>
    <property type="evidence" value="ECO:0007669"/>
    <property type="project" value="TreeGrafter"/>
</dbReference>
<keyword evidence="1" id="KW-0175">Coiled coil</keyword>
<dbReference type="GO" id="GO:0072583">
    <property type="term" value="P:clathrin-dependent endocytosis"/>
    <property type="evidence" value="ECO:0007669"/>
    <property type="project" value="TreeGrafter"/>
</dbReference>
<feature type="region of interest" description="Disordered" evidence="2">
    <location>
        <begin position="841"/>
        <end position="866"/>
    </location>
</feature>
<evidence type="ECO:0000256" key="1">
    <source>
        <dbReference type="ARBA" id="ARBA00023054"/>
    </source>
</evidence>
<keyword evidence="4" id="KW-1185">Reference proteome</keyword>
<dbReference type="GO" id="GO:0072318">
    <property type="term" value="P:clathrin coat disassembly"/>
    <property type="evidence" value="ECO:0007669"/>
    <property type="project" value="TreeGrafter"/>
</dbReference>
<dbReference type="GO" id="GO:0005737">
    <property type="term" value="C:cytoplasm"/>
    <property type="evidence" value="ECO:0007669"/>
    <property type="project" value="TreeGrafter"/>
</dbReference>
<evidence type="ECO:0000256" key="2">
    <source>
        <dbReference type="SAM" id="MobiDB-lite"/>
    </source>
</evidence>
<dbReference type="GO" id="GO:0030276">
    <property type="term" value="F:clathrin binding"/>
    <property type="evidence" value="ECO:0007669"/>
    <property type="project" value="TreeGrafter"/>
</dbReference>
<feature type="region of interest" description="Disordered" evidence="2">
    <location>
        <begin position="1201"/>
        <end position="1230"/>
    </location>
</feature>
<feature type="compositionally biased region" description="Basic and acidic residues" evidence="2">
    <location>
        <begin position="421"/>
        <end position="475"/>
    </location>
</feature>
<feature type="region of interest" description="Disordered" evidence="2">
    <location>
        <begin position="1"/>
        <end position="35"/>
    </location>
</feature>
<feature type="compositionally biased region" description="Low complexity" evidence="2">
    <location>
        <begin position="1244"/>
        <end position="1256"/>
    </location>
</feature>